<evidence type="ECO:0000313" key="1">
    <source>
        <dbReference type="EMBL" id="RCX31834.1"/>
    </source>
</evidence>
<dbReference type="InterPro" id="IPR007479">
    <property type="entry name" value="ISC_FeS_clus_asmbl_IscsX"/>
</dbReference>
<dbReference type="GO" id="GO:0005829">
    <property type="term" value="C:cytosol"/>
    <property type="evidence" value="ECO:0007669"/>
    <property type="project" value="TreeGrafter"/>
</dbReference>
<dbReference type="GO" id="GO:0008198">
    <property type="term" value="F:ferrous iron binding"/>
    <property type="evidence" value="ECO:0007669"/>
    <property type="project" value="TreeGrafter"/>
</dbReference>
<accession>A0A369CJ11</accession>
<dbReference type="OrthoDB" id="9800346at2"/>
<dbReference type="RefSeq" id="WP_114278675.1">
    <property type="nucleotide sequence ID" value="NZ_QPJY01000002.1"/>
</dbReference>
<dbReference type="InterPro" id="IPR036762">
    <property type="entry name" value="IscX-like_sf"/>
</dbReference>
<keyword evidence="2" id="KW-1185">Reference proteome</keyword>
<dbReference type="AlphaFoldDB" id="A0A369CJ11"/>
<evidence type="ECO:0000313" key="2">
    <source>
        <dbReference type="Proteomes" id="UP000252707"/>
    </source>
</evidence>
<comment type="caution">
    <text evidence="1">The sequence shown here is derived from an EMBL/GenBank/DDBJ whole genome shotgun (WGS) entry which is preliminary data.</text>
</comment>
<dbReference type="PIRSF" id="PIRSF039003">
    <property type="entry name" value="IscX"/>
    <property type="match status" value="1"/>
</dbReference>
<dbReference type="FunFam" id="1.10.10.600:FF:000001">
    <property type="entry name" value="Fe-S assembly protein IscX"/>
    <property type="match status" value="1"/>
</dbReference>
<sequence>MKWTDINDIAIELDESHPEVDPRYVRFTDLHAWVCALEGFDDDPEHSNEKILEAIQMAWMEERD</sequence>
<dbReference type="GO" id="GO:0016226">
    <property type="term" value="P:iron-sulfur cluster assembly"/>
    <property type="evidence" value="ECO:0007669"/>
    <property type="project" value="UniProtKB-UniRule"/>
</dbReference>
<dbReference type="PANTHER" id="PTHR37532:SF1">
    <property type="entry name" value="PROTEIN ISCX"/>
    <property type="match status" value="1"/>
</dbReference>
<proteinExistence type="predicted"/>
<name>A0A369CJ11_9GAMM</name>
<dbReference type="Gene3D" id="1.10.10.600">
    <property type="entry name" value="IscX-like"/>
    <property type="match status" value="1"/>
</dbReference>
<dbReference type="NCBIfam" id="TIGR03412">
    <property type="entry name" value="iscX_yfhJ"/>
    <property type="match status" value="1"/>
</dbReference>
<dbReference type="Pfam" id="PF04384">
    <property type="entry name" value="Fe-S_assembly"/>
    <property type="match status" value="1"/>
</dbReference>
<dbReference type="EMBL" id="QPJY01000002">
    <property type="protein sequence ID" value="RCX31834.1"/>
    <property type="molecule type" value="Genomic_DNA"/>
</dbReference>
<organism evidence="1 2">
    <name type="scientific">Thioalbus denitrificans</name>
    <dbReference type="NCBI Taxonomy" id="547122"/>
    <lineage>
        <taxon>Bacteria</taxon>
        <taxon>Pseudomonadati</taxon>
        <taxon>Pseudomonadota</taxon>
        <taxon>Gammaproteobacteria</taxon>
        <taxon>Chromatiales</taxon>
        <taxon>Ectothiorhodospiraceae</taxon>
        <taxon>Thioalbus</taxon>
    </lineage>
</organism>
<protein>
    <submittedName>
        <fullName evidence="1">FeS assembly protein IscX</fullName>
    </submittedName>
</protein>
<reference evidence="1 2" key="1">
    <citation type="submission" date="2018-07" db="EMBL/GenBank/DDBJ databases">
        <title>Genomic Encyclopedia of Type Strains, Phase IV (KMG-IV): sequencing the most valuable type-strain genomes for metagenomic binning, comparative biology and taxonomic classification.</title>
        <authorList>
            <person name="Goeker M."/>
        </authorList>
    </citation>
    <scope>NUCLEOTIDE SEQUENCE [LARGE SCALE GENOMIC DNA]</scope>
    <source>
        <strain evidence="1 2">DSM 26407</strain>
    </source>
</reference>
<dbReference type="PANTHER" id="PTHR37532">
    <property type="entry name" value="PROTEIN ISCX"/>
    <property type="match status" value="1"/>
</dbReference>
<dbReference type="SUPFAM" id="SSF140319">
    <property type="entry name" value="IscX-like"/>
    <property type="match status" value="1"/>
</dbReference>
<dbReference type="Proteomes" id="UP000252707">
    <property type="component" value="Unassembled WGS sequence"/>
</dbReference>
<gene>
    <name evidence="1" type="ORF">DFQ59_102181</name>
</gene>